<accession>H1HHY5</accession>
<dbReference type="Pfam" id="PF05598">
    <property type="entry name" value="DUF772"/>
    <property type="match status" value="1"/>
</dbReference>
<gene>
    <name evidence="3" type="ORF">HMPREF9942_02086</name>
</gene>
<reference evidence="3 4" key="1">
    <citation type="submission" date="2011-12" db="EMBL/GenBank/DDBJ databases">
        <title>The Genome Sequence of Fusobacterium nucleatum subsp. animalis OT 420.</title>
        <authorList>
            <consortium name="The Broad Institute Genome Sequencing Platform"/>
            <person name="Earl A."/>
            <person name="Ward D."/>
            <person name="Feldgarden M."/>
            <person name="Gevers D."/>
            <person name="Izard J."/>
            <person name="Blanton J.M."/>
            <person name="Mathney J."/>
            <person name="Tanner A.C."/>
            <person name="Dewhirst F.E."/>
            <person name="Young S.K."/>
            <person name="Zeng Q."/>
            <person name="Gargeya S."/>
            <person name="Fitzgerald M."/>
            <person name="Haas B."/>
            <person name="Abouelleil A."/>
            <person name="Alvarado L."/>
            <person name="Arachchi H.M."/>
            <person name="Berlin A."/>
            <person name="Chapman S.B."/>
            <person name="Gearin G."/>
            <person name="Goldberg J."/>
            <person name="Griggs A."/>
            <person name="Gujja S."/>
            <person name="Hansen M."/>
            <person name="Heiman D."/>
            <person name="Howarth C."/>
            <person name="Larimer J."/>
            <person name="Lui A."/>
            <person name="MacDonald P.J.P."/>
            <person name="McCowen C."/>
            <person name="Montmayeur A."/>
            <person name="Murphy C."/>
            <person name="Neiman D."/>
            <person name="Pearson M."/>
            <person name="Priest M."/>
            <person name="Roberts A."/>
            <person name="Saif S."/>
            <person name="Shea T."/>
            <person name="Sisk P."/>
            <person name="Stolte C."/>
            <person name="Sykes S."/>
            <person name="Wortman J."/>
            <person name="Nusbaum C."/>
            <person name="Birren B."/>
        </authorList>
    </citation>
    <scope>NUCLEOTIDE SEQUENCE [LARGE SCALE GENOMIC DNA]</scope>
    <source>
        <strain evidence="4">F0419</strain>
    </source>
</reference>
<evidence type="ECO:0000313" key="3">
    <source>
        <dbReference type="EMBL" id="EHO76062.1"/>
    </source>
</evidence>
<comment type="caution">
    <text evidence="3">The sequence shown here is derived from an EMBL/GenBank/DDBJ whole genome shotgun (WGS) entry which is preliminary data.</text>
</comment>
<feature type="compositionally biased region" description="Polar residues" evidence="1">
    <location>
        <begin position="260"/>
        <end position="269"/>
    </location>
</feature>
<dbReference type="Proteomes" id="UP000004565">
    <property type="component" value="Unassembled WGS sequence"/>
</dbReference>
<evidence type="ECO:0000313" key="4">
    <source>
        <dbReference type="Proteomes" id="UP000004565"/>
    </source>
</evidence>
<protein>
    <recommendedName>
        <fullName evidence="2">Transposase InsH N-terminal domain-containing protein</fullName>
    </recommendedName>
</protein>
<evidence type="ECO:0000256" key="1">
    <source>
        <dbReference type="SAM" id="MobiDB-lite"/>
    </source>
</evidence>
<dbReference type="RefSeq" id="WP_005910912.1">
    <property type="nucleotide sequence ID" value="NZ_AKCE01000001.1"/>
</dbReference>
<dbReference type="InterPro" id="IPR008490">
    <property type="entry name" value="Transposase_InsH_N"/>
</dbReference>
<evidence type="ECO:0000259" key="2">
    <source>
        <dbReference type="Pfam" id="PF05598"/>
    </source>
</evidence>
<organism evidence="3 4">
    <name type="scientific">Fusobacterium animalis F0419</name>
    <dbReference type="NCBI Taxonomy" id="999414"/>
    <lineage>
        <taxon>Bacteria</taxon>
        <taxon>Fusobacteriati</taxon>
        <taxon>Fusobacteriota</taxon>
        <taxon>Fusobacteriia</taxon>
        <taxon>Fusobacteriales</taxon>
        <taxon>Fusobacteriaceae</taxon>
        <taxon>Fusobacterium</taxon>
    </lineage>
</organism>
<sequence length="279" mass="32302">MGREHIYHLNSFIRALVFQKILAIDSDTLLINILKLSPELCDFCHFRKVPDSSQFSRFRKNYTTFIFEMFNKLVEITEPICREIDKKKADYLIYDTTGFESYVTENNPKFFNSKLKQAKKFPKTNDSNPYIAVYSILPSSSNTNPEVRQSYINGHFCYALKAGILTNGLGIIRHISFFDNEFRKKHPDISTQKSDKLDIDKEISDSKSLKTVLSDFFNLHPAFSFKTFLGDSAFDSYDNYSLLINTFHFNRVYTPINPRNPKTSENSSDIPVCPIDKTP</sequence>
<name>H1HHY5_9FUSO</name>
<dbReference type="HOGENOM" id="CLU_046629_1_0_0"/>
<dbReference type="EMBL" id="AGEH01000027">
    <property type="protein sequence ID" value="EHO76062.1"/>
    <property type="molecule type" value="Genomic_DNA"/>
</dbReference>
<dbReference type="PATRIC" id="fig|999414.3.peg.2080"/>
<feature type="region of interest" description="Disordered" evidence="1">
    <location>
        <begin position="258"/>
        <end position="279"/>
    </location>
</feature>
<feature type="domain" description="Transposase InsH N-terminal" evidence="2">
    <location>
        <begin position="2"/>
        <end position="60"/>
    </location>
</feature>
<proteinExistence type="predicted"/>
<dbReference type="AlphaFoldDB" id="H1HHY5"/>